<sequence length="327" mass="34627">MRFLIETAAASRRHAARCFGSGAMEAISLQGVRGVLRLQGSPVYHFLQALLTNDITPLEAPDAKPLYACLLSAQGRHLHDMIIHKMPDEEACLLLDVHADSLPDLSRLLKRYRLRQKVDIADLSGEVSVWAATEHGAAPCPSAHLAWGPDPRLPALGARGLGAWGEASASEQARFARHRMPLGVAEGDAEIPHGHAMPLEYNLDALRGVAYDKGCYVGQELVARTHYKGVIRKRLMPVRFGVGGKGGAEVAAGREIAAGGAGSGGRAAGVVRAVEGEAGLALLRLDAALAVARGAAPPLALRPEGGAGQEVLPSVPDWWPRDWTEGS</sequence>
<dbReference type="Proteomes" id="UP000279271">
    <property type="component" value="Unassembled WGS sequence"/>
</dbReference>
<dbReference type="GO" id="GO:0016226">
    <property type="term" value="P:iron-sulfur cluster assembly"/>
    <property type="evidence" value="ECO:0007669"/>
    <property type="project" value="TreeGrafter"/>
</dbReference>
<feature type="domain" description="CAF17 C-terminal" evidence="5">
    <location>
        <begin position="232"/>
        <end position="320"/>
    </location>
</feature>
<keyword evidence="2" id="KW-0809">Transit peptide</keyword>
<reference evidence="7" key="1">
    <citation type="journal article" date="2018" name="Algal Res.">
        <title>Characterization of plant carbon substrate utilization by Auxenochlorella protothecoides.</title>
        <authorList>
            <person name="Vogler B.W."/>
            <person name="Starkenburg S.R."/>
            <person name="Sudasinghe N."/>
            <person name="Schambach J.Y."/>
            <person name="Rollin J.A."/>
            <person name="Pattathil S."/>
            <person name="Barry A.N."/>
        </authorList>
    </citation>
    <scope>NUCLEOTIDE SEQUENCE [LARGE SCALE GENOMIC DNA]</scope>
    <source>
        <strain evidence="7">UTEX 25</strain>
    </source>
</reference>
<dbReference type="GO" id="GO:0005759">
    <property type="term" value="C:mitochondrial matrix"/>
    <property type="evidence" value="ECO:0007669"/>
    <property type="project" value="TreeGrafter"/>
</dbReference>
<organism evidence="6 7">
    <name type="scientific">Auxenochlorella protothecoides</name>
    <name type="common">Green microalga</name>
    <name type="synonym">Chlorella protothecoides</name>
    <dbReference type="NCBI Taxonomy" id="3075"/>
    <lineage>
        <taxon>Eukaryota</taxon>
        <taxon>Viridiplantae</taxon>
        <taxon>Chlorophyta</taxon>
        <taxon>core chlorophytes</taxon>
        <taxon>Trebouxiophyceae</taxon>
        <taxon>Chlorellales</taxon>
        <taxon>Chlorellaceae</taxon>
        <taxon>Auxenochlorella</taxon>
    </lineage>
</organism>
<evidence type="ECO:0000256" key="1">
    <source>
        <dbReference type="ARBA" id="ARBA00004173"/>
    </source>
</evidence>
<dbReference type="PANTHER" id="PTHR22602">
    <property type="entry name" value="TRANSFERASE CAF17, MITOCHONDRIAL-RELATED"/>
    <property type="match status" value="1"/>
</dbReference>
<dbReference type="Pfam" id="PF25455">
    <property type="entry name" value="Beta-barrel_CAF17_C"/>
    <property type="match status" value="1"/>
</dbReference>
<evidence type="ECO:0000313" key="7">
    <source>
        <dbReference type="Proteomes" id="UP000279271"/>
    </source>
</evidence>
<dbReference type="InterPro" id="IPR057460">
    <property type="entry name" value="CAF17_C"/>
</dbReference>
<evidence type="ECO:0000256" key="4">
    <source>
        <dbReference type="SAM" id="MobiDB-lite"/>
    </source>
</evidence>
<evidence type="ECO:0000256" key="2">
    <source>
        <dbReference type="ARBA" id="ARBA00022946"/>
    </source>
</evidence>
<accession>A0A3M7KYJ0</accession>
<dbReference type="Gene3D" id="3.30.1360.120">
    <property type="entry name" value="Probable tRNA modification gtpase trme, domain 1"/>
    <property type="match status" value="1"/>
</dbReference>
<dbReference type="InterPro" id="IPR027266">
    <property type="entry name" value="TrmE/GcvT-like"/>
</dbReference>
<proteinExistence type="predicted"/>
<protein>
    <recommendedName>
        <fullName evidence="5">CAF17 C-terminal domain-containing protein</fullName>
    </recommendedName>
</protein>
<evidence type="ECO:0000259" key="5">
    <source>
        <dbReference type="Pfam" id="PF25455"/>
    </source>
</evidence>
<comment type="subcellular location">
    <subcellularLocation>
        <location evidence="1">Mitochondrion</location>
    </subcellularLocation>
</comment>
<feature type="region of interest" description="Disordered" evidence="4">
    <location>
        <begin position="302"/>
        <end position="327"/>
    </location>
</feature>
<dbReference type="InterPro" id="IPR017703">
    <property type="entry name" value="YgfZ/GCV_T_CS"/>
</dbReference>
<dbReference type="Gene3D" id="2.40.30.160">
    <property type="match status" value="1"/>
</dbReference>
<evidence type="ECO:0000313" key="6">
    <source>
        <dbReference type="EMBL" id="RMZ54352.1"/>
    </source>
</evidence>
<keyword evidence="3" id="KW-0496">Mitochondrion</keyword>
<gene>
    <name evidence="6" type="ORF">APUTEX25_001928</name>
</gene>
<dbReference type="PANTHER" id="PTHR22602:SF0">
    <property type="entry name" value="TRANSFERASE CAF17, MITOCHONDRIAL-RELATED"/>
    <property type="match status" value="1"/>
</dbReference>
<evidence type="ECO:0000256" key="3">
    <source>
        <dbReference type="ARBA" id="ARBA00023128"/>
    </source>
</evidence>
<dbReference type="EMBL" id="QOKY01000179">
    <property type="protein sequence ID" value="RMZ54352.1"/>
    <property type="molecule type" value="Genomic_DNA"/>
</dbReference>
<comment type="caution">
    <text evidence="6">The sequence shown here is derived from an EMBL/GenBank/DDBJ whole genome shotgun (WGS) entry which is preliminary data.</text>
</comment>
<dbReference type="NCBIfam" id="TIGR03317">
    <property type="entry name" value="ygfZ_signature"/>
    <property type="match status" value="1"/>
</dbReference>
<dbReference type="AlphaFoldDB" id="A0A3M7KYJ0"/>
<dbReference type="SUPFAM" id="SSF103025">
    <property type="entry name" value="Folate-binding domain"/>
    <property type="match status" value="1"/>
</dbReference>
<dbReference type="InterPro" id="IPR045179">
    <property type="entry name" value="YgfZ/GcvT"/>
</dbReference>
<name>A0A3M7KYJ0_AUXPR</name>